<dbReference type="SUPFAM" id="SSF51197">
    <property type="entry name" value="Clavaminate synthase-like"/>
    <property type="match status" value="1"/>
</dbReference>
<dbReference type="GO" id="GO:0022626">
    <property type="term" value="C:cytosolic ribosome"/>
    <property type="evidence" value="ECO:0007669"/>
    <property type="project" value="UniProtKB-ARBA"/>
</dbReference>
<dbReference type="GO" id="GO:0042274">
    <property type="term" value="P:ribosomal small subunit biogenesis"/>
    <property type="evidence" value="ECO:0007669"/>
    <property type="project" value="UniProtKB-ARBA"/>
</dbReference>
<dbReference type="InterPro" id="IPR018279">
    <property type="entry name" value="Ribosomal_eS21_CS"/>
</dbReference>
<feature type="domain" description="Fe2OG dioxygenase" evidence="7">
    <location>
        <begin position="293"/>
        <end position="416"/>
    </location>
</feature>
<feature type="compositionally biased region" description="Polar residues" evidence="5">
    <location>
        <begin position="681"/>
        <end position="698"/>
    </location>
</feature>
<feature type="region of interest" description="Disordered" evidence="5">
    <location>
        <begin position="165"/>
        <end position="211"/>
    </location>
</feature>
<evidence type="ECO:0000256" key="2">
    <source>
        <dbReference type="ARBA" id="ARBA00022468"/>
    </source>
</evidence>
<dbReference type="FunFam" id="1.10.472.80:FF:000077">
    <property type="entry name" value="TBC1 domain family member"/>
    <property type="match status" value="1"/>
</dbReference>
<keyword evidence="3" id="KW-0689">Ribosomal protein</keyword>
<evidence type="ECO:0000313" key="8">
    <source>
        <dbReference type="EMBL" id="KAG5171746.1"/>
    </source>
</evidence>
<dbReference type="Pfam" id="PF01249">
    <property type="entry name" value="Ribosomal_S21e"/>
    <property type="match status" value="1"/>
</dbReference>
<comment type="caution">
    <text evidence="8">The sequence shown here is derived from an EMBL/GenBank/DDBJ whole genome shotgun (WGS) entry which is preliminary data.</text>
</comment>
<organism evidence="8">
    <name type="scientific">Psilocybe cubensis</name>
    <name type="common">Psychedelic mushroom</name>
    <name type="synonym">Stropharia cubensis</name>
    <dbReference type="NCBI Taxonomy" id="181762"/>
    <lineage>
        <taxon>Eukaryota</taxon>
        <taxon>Fungi</taxon>
        <taxon>Dikarya</taxon>
        <taxon>Basidiomycota</taxon>
        <taxon>Agaricomycotina</taxon>
        <taxon>Agaricomycetes</taxon>
        <taxon>Agaricomycetidae</taxon>
        <taxon>Agaricales</taxon>
        <taxon>Agaricineae</taxon>
        <taxon>Strophariaceae</taxon>
        <taxon>Psilocybe</taxon>
    </lineage>
</organism>
<dbReference type="PROSITE" id="PS00996">
    <property type="entry name" value="RIBOSOMAL_S21E"/>
    <property type="match status" value="1"/>
</dbReference>
<feature type="compositionally biased region" description="Low complexity" evidence="5">
    <location>
        <begin position="791"/>
        <end position="801"/>
    </location>
</feature>
<evidence type="ECO:0000256" key="1">
    <source>
        <dbReference type="ARBA" id="ARBA00010228"/>
    </source>
</evidence>
<dbReference type="InterPro" id="IPR027450">
    <property type="entry name" value="AlkB-like"/>
</dbReference>
<dbReference type="GO" id="GO:0003735">
    <property type="term" value="F:structural constituent of ribosome"/>
    <property type="evidence" value="ECO:0007669"/>
    <property type="project" value="InterPro"/>
</dbReference>
<dbReference type="SUPFAM" id="SSF47923">
    <property type="entry name" value="Ypt/Rab-GAP domain of gyp1p"/>
    <property type="match status" value="2"/>
</dbReference>
<protein>
    <recommendedName>
        <fullName evidence="9">Rab-GAP TBC domain-containing protein</fullName>
    </recommendedName>
</protein>
<proteinExistence type="inferred from homology"/>
<gene>
    <name evidence="8" type="ORF">JR316_003834</name>
</gene>
<keyword evidence="4" id="KW-0687">Ribonucleoprotein</keyword>
<dbReference type="PANTHER" id="PTHR22957">
    <property type="entry name" value="TBC1 DOMAIN FAMILY MEMBER GTPASE-ACTIVATING PROTEIN"/>
    <property type="match status" value="1"/>
</dbReference>
<evidence type="ECO:0008006" key="9">
    <source>
        <dbReference type="Google" id="ProtNLM"/>
    </source>
</evidence>
<feature type="domain" description="Rab-GAP TBC" evidence="6">
    <location>
        <begin position="992"/>
        <end position="1236"/>
    </location>
</feature>
<dbReference type="InterPro" id="IPR005123">
    <property type="entry name" value="Oxoglu/Fe-dep_dioxygenase_dom"/>
</dbReference>
<sequence>MTSFPLLPHSPEYKKAQRQYLKATKNRPKNIDQEWTPFRAAEKRFKARFPPPDLSGVLDLACLDPARDAEIELGRWKGSPTAVKSVKISEGAYTIPQIPGLVVLPSYLSKQKQRDLARWSLARHARQPNDTNLDVHYILPEEGLWNAHLKAMENPQHEIVVQPKATGAEPSPSLPSGPRQLVNNDAGSPETFEAISTTPKPPQDPSPTVKPAPASSLIYKLRWANIGWFYHWGTKQYDFTKGPGVIDDELRSVCNDAVRSIDWKKVHGHSNPAEWGASGPEWETWEQTYGVTNPNVSLNVTYIKQDTLMAHVDRSEICATSPLVSISLGNVAVFLIGGLTRDTEPIPIILRSGDVVIMSGPACRRAYHGVPRILEGSLPSHLKVESLEDEELKKEWEPYEDYLSTTRININVRQFMQNYPTLSISSAHYHRRPSKALQVKMENDSGVLVDLYVPRKCSATNRLITSKDHASVQISIVDVDADGRALNTSTTFALCGQVRSQGESDDSINRLATKAGQSMVEIKREDAPASGSKGTKHPQADDDDKYRLIYSKSKVYVNPTAYARDNIPGFVALVKREAINPIYLLAWIPESLLNERGTSEWDKFVKVEEQPTSAEEDEDIVLIELPGQRPESYAFSVPITSIYSLIVNPPSLSSWYGSIGINLINGDTLPTLHFHDDESHSFTMQSPKSAQGSSSANVTPYPPPPTQGSSHAQKSISWGGEDLLSRLRNYAHLLRSTLQPTLFLVDPSRADIETHTTQIFSDDAVDDILGQSSFANSHSPIPAHRRPRPISESGSGSSSSGNPYSHRTSVLHRSLGSPNVSPTNPSSQARMALMQSFSNITRATRHAAQNILSHPLAKPIVPHLPDPVRSLVNANGEWEWGSWVEKGGVGEFESARVYLARWARIVAEEGERARRKEAQALPRSAAGVVEEDSSLGIFELLHSTANLPTPKSSRDPAHPVDERLWAGWFGKNGRPNISNEEMRREVFRRGINPKGTLRQRIWPFVLGVYKWDATTEERERLWQEKRNQYQAVKDEWCGVPEVFDSTKVLEERHRIDVDCRRTDRNQPMFSAPAEIPTTDLDDSDEKTHQRHYSIISPNMHDIGAQSPSNEHVDRMAGILLTYNFYEKDLGYVQGMSDLCAPLYIVMGGNEELTFWCFVEVMNRMKQNFLRDQSGMKKQLSTLQQLIEVMDPELFRHLEKTDSLNLFFCFRWVLISFKREFPFDDVLRLWEVLWTDYYSSGFVLFVALAVLESHRDMILRYLVEFDEILKYCNELSMTIELDSTLSQAEVLFLSFSQIVADIDRRKAEQPRENTGVLRNRVSTSTSAASAKLAATNLSALHLSDDLRDLLKTSRD</sequence>
<feature type="region of interest" description="Disordered" evidence="5">
    <location>
        <begin position="520"/>
        <end position="543"/>
    </location>
</feature>
<feature type="compositionally biased region" description="Pro residues" evidence="5">
    <location>
        <begin position="199"/>
        <end position="210"/>
    </location>
</feature>
<dbReference type="GO" id="GO:1990904">
    <property type="term" value="C:ribonucleoprotein complex"/>
    <property type="evidence" value="ECO:0007669"/>
    <property type="project" value="UniProtKB-KW"/>
</dbReference>
<accession>A0A8H7Y1F2</accession>
<dbReference type="Gene3D" id="1.10.8.270">
    <property type="entry name" value="putative rabgap domain of human tbc1 domain family member 14 like domains"/>
    <property type="match status" value="1"/>
</dbReference>
<dbReference type="GO" id="GO:0005096">
    <property type="term" value="F:GTPase activator activity"/>
    <property type="evidence" value="ECO:0007669"/>
    <property type="project" value="UniProtKB-KW"/>
</dbReference>
<reference evidence="8" key="1">
    <citation type="submission" date="2021-02" db="EMBL/GenBank/DDBJ databases">
        <title>Psilocybe cubensis genome.</title>
        <authorList>
            <person name="Mckernan K.J."/>
            <person name="Crawford S."/>
            <person name="Trippe A."/>
            <person name="Kane L.T."/>
            <person name="Mclaughlin S."/>
        </authorList>
    </citation>
    <scope>NUCLEOTIDE SEQUENCE [LARGE SCALE GENOMIC DNA]</scope>
    <source>
        <strain evidence="8">MGC-MH-2018</strain>
    </source>
</reference>
<name>A0A8H7Y1F2_PSICU</name>
<evidence type="ECO:0000259" key="6">
    <source>
        <dbReference type="PROSITE" id="PS50086"/>
    </source>
</evidence>
<dbReference type="EMBL" id="JAFIQS010000003">
    <property type="protein sequence ID" value="KAG5171746.1"/>
    <property type="molecule type" value="Genomic_DNA"/>
</dbReference>
<dbReference type="Pfam" id="PF00566">
    <property type="entry name" value="RabGAP-TBC"/>
    <property type="match status" value="1"/>
</dbReference>
<evidence type="ECO:0000256" key="3">
    <source>
        <dbReference type="ARBA" id="ARBA00022980"/>
    </source>
</evidence>
<comment type="similarity">
    <text evidence="1">Belongs to the eukaryotic ribosomal protein eS21 family.</text>
</comment>
<dbReference type="PROSITE" id="PS51471">
    <property type="entry name" value="FE2OG_OXY"/>
    <property type="match status" value="1"/>
</dbReference>
<feature type="region of interest" description="Disordered" evidence="5">
    <location>
        <begin position="678"/>
        <end position="715"/>
    </location>
</feature>
<dbReference type="InterPro" id="IPR000195">
    <property type="entry name" value="Rab-GAP-TBC_dom"/>
</dbReference>
<dbReference type="GO" id="GO:0006412">
    <property type="term" value="P:translation"/>
    <property type="evidence" value="ECO:0007669"/>
    <property type="project" value="InterPro"/>
</dbReference>
<dbReference type="Gene3D" id="3.30.1230.20">
    <property type="match status" value="1"/>
</dbReference>
<dbReference type="Gene3D" id="1.10.472.80">
    <property type="entry name" value="Ypt/Rab-GAP domain of gyp1p, domain 3"/>
    <property type="match status" value="1"/>
</dbReference>
<dbReference type="InterPro" id="IPR035969">
    <property type="entry name" value="Rab-GAP_TBC_sf"/>
</dbReference>
<evidence type="ECO:0000259" key="7">
    <source>
        <dbReference type="PROSITE" id="PS51471"/>
    </source>
</evidence>
<evidence type="ECO:0000256" key="4">
    <source>
        <dbReference type="ARBA" id="ARBA00023274"/>
    </source>
</evidence>
<dbReference type="PROSITE" id="PS50086">
    <property type="entry name" value="TBC_RABGAP"/>
    <property type="match status" value="1"/>
</dbReference>
<dbReference type="InterPro" id="IPR001931">
    <property type="entry name" value="Ribosomal_eS21"/>
</dbReference>
<dbReference type="PANTHER" id="PTHR22957:SF502">
    <property type="entry name" value="SMALL G PROTEIN SIGNALING MODULATOR 2-RELATED"/>
    <property type="match status" value="1"/>
</dbReference>
<dbReference type="SMART" id="SM00164">
    <property type="entry name" value="TBC"/>
    <property type="match status" value="1"/>
</dbReference>
<dbReference type="InterPro" id="IPR038579">
    <property type="entry name" value="Ribosomal_eS21_sf"/>
</dbReference>
<dbReference type="InterPro" id="IPR037151">
    <property type="entry name" value="AlkB-like_sf"/>
</dbReference>
<keyword evidence="2" id="KW-0343">GTPase activation</keyword>
<evidence type="ECO:0000256" key="5">
    <source>
        <dbReference type="SAM" id="MobiDB-lite"/>
    </source>
</evidence>
<feature type="compositionally biased region" description="Polar residues" evidence="5">
    <location>
        <begin position="816"/>
        <end position="827"/>
    </location>
</feature>
<feature type="region of interest" description="Disordered" evidence="5">
    <location>
        <begin position="772"/>
        <end position="827"/>
    </location>
</feature>
<dbReference type="Pfam" id="PF13532">
    <property type="entry name" value="2OG-FeII_Oxy_2"/>
    <property type="match status" value="1"/>
</dbReference>
<dbReference type="FunFam" id="3.30.1230.20:FF:000001">
    <property type="entry name" value="40S ribosomal protein S21"/>
    <property type="match status" value="1"/>
</dbReference>
<dbReference type="Gene3D" id="2.60.120.590">
    <property type="entry name" value="Alpha-ketoglutarate-dependent dioxygenase AlkB-like"/>
    <property type="match status" value="1"/>
</dbReference>